<organism evidence="1">
    <name type="scientific">Candidatus Moduliflexus flocculans</name>
    <dbReference type="NCBI Taxonomy" id="1499966"/>
    <lineage>
        <taxon>Bacteria</taxon>
        <taxon>Candidatus Moduliflexota</taxon>
        <taxon>Candidatus Moduliflexia</taxon>
        <taxon>Candidatus Moduliflexales</taxon>
        <taxon>Candidatus Moduliflexaceae</taxon>
    </lineage>
</organism>
<dbReference type="AlphaFoldDB" id="A0A0S6W3Q9"/>
<reference evidence="1" key="1">
    <citation type="journal article" date="2015" name="PeerJ">
        <title>First genomic representation of candidate bacterial phylum KSB3 points to enhanced environmental sensing as a trigger of wastewater bulking.</title>
        <authorList>
            <person name="Sekiguchi Y."/>
            <person name="Ohashi A."/>
            <person name="Parks D.H."/>
            <person name="Yamauchi T."/>
            <person name="Tyson G.W."/>
            <person name="Hugenholtz P."/>
        </authorList>
    </citation>
    <scope>NUCLEOTIDE SEQUENCE [LARGE SCALE GENOMIC DNA]</scope>
</reference>
<evidence type="ECO:0000313" key="2">
    <source>
        <dbReference type="Proteomes" id="UP000030700"/>
    </source>
</evidence>
<gene>
    <name evidence="1" type="ORF">U14_04215</name>
</gene>
<name>A0A0S6W3Q9_9BACT</name>
<dbReference type="Proteomes" id="UP000030700">
    <property type="component" value="Unassembled WGS sequence"/>
</dbReference>
<accession>A0A0S6W3Q9</accession>
<proteinExistence type="predicted"/>
<dbReference type="HOGENOM" id="CLU_1458565_0_0_0"/>
<dbReference type="EMBL" id="DF820459">
    <property type="protein sequence ID" value="GAK52956.1"/>
    <property type="molecule type" value="Genomic_DNA"/>
</dbReference>
<keyword evidence="2" id="KW-1185">Reference proteome</keyword>
<sequence length="185" mass="20744">METMAVDGLVPSDTSNHRLCDWQPQRTDLPSPLAAYSVGISGLSQFQRFLEDLCHRLSDDDASGRWQRDRGNSTYGALEQHAPPTPGALCSEDVSVFETGSVALSSHQMVYFDIQFTSIMYYLATTNAPHINMCLFRNNSNIRIFENMCSFEYFFVACNILCASANHHVGRDYQINPCPRRSAAC</sequence>
<protein>
    <submittedName>
        <fullName evidence="1">Uncharacterized protein</fullName>
    </submittedName>
</protein>
<evidence type="ECO:0000313" key="1">
    <source>
        <dbReference type="EMBL" id="GAK52956.1"/>
    </source>
</evidence>